<dbReference type="AlphaFoldDB" id="A0A1G9A9G7"/>
<dbReference type="InterPro" id="IPR003593">
    <property type="entry name" value="AAA+_ATPase"/>
</dbReference>
<evidence type="ECO:0000313" key="18">
    <source>
        <dbReference type="EMBL" id="SDK24006.1"/>
    </source>
</evidence>
<dbReference type="Gene3D" id="3.40.50.300">
    <property type="entry name" value="P-loop containing nucleotide triphosphate hydrolases"/>
    <property type="match status" value="2"/>
</dbReference>
<dbReference type="InterPro" id="IPR004602">
    <property type="entry name" value="UvrA"/>
</dbReference>
<dbReference type="RefSeq" id="WP_090551392.1">
    <property type="nucleotide sequence ID" value="NZ_FNFP01000001.1"/>
</dbReference>
<dbReference type="PROSITE" id="PS00211">
    <property type="entry name" value="ABC_TRANSPORTER_1"/>
    <property type="match status" value="2"/>
</dbReference>
<comment type="subcellular location">
    <subcellularLocation>
        <location evidence="1">Cytoplasm</location>
    </subcellularLocation>
</comment>
<dbReference type="STRING" id="393762.SAMN05660472_01101"/>
<sequence length="799" mass="89638">MKNIEVISARENNLKDISVYIPVNKITVVTGVSGSGKSSLVFDTIYAESERMFLESISTNMQNITSMFSKPNVYSINNLLPSIAISQKHTNRNPRSSVGTITDISRFIRLLFARVGKGTSDQLYNEGDFSYNNPKVWCDTCRGTGESYLIDYSKVIGDENESLKEGAILYWKQSSDNYYEILLKEACEYYNINMNIPIKDLEKDKFNFLLNGKSDCKFKIRYKNYKNKYRTKSVEFKGALLELKEKLQDIDTPSTYKSIQKYLKKDKCYRCNGLRLKQEILTVKICDENISTLEQKPLLELKKWMLKLKENIDTSKKQVVYDISQEIIKRINNLEQLGLGYLSLSRSVPTLSGGEAQRVRLANQLACNLSGLLYVLDEPTMGLHSSDIDGINRILHTLKDKGNTILLVEHNSDIMLSADNIIDMGVGGGIYGGTIVSEGSPNKIKNDDKSLTGKYLSGKERIDTPSIRRKSDSYLFIQGANYNNIQEEDFAIPLHSLVSITGVSGAGKSTFTDEILEPSLSQKKNINCGKIEGAERIKKVVKVDQNPIGRSPKSNVATFTGIFDLIRDLYSKADLAKKKGLTKSHFSFNLSGGRCEKCQGSGQIKIDMSFMADTYILCDECNGKRYTNDVLEIMYNEKNISDVLEMTVLEAYEFFNRTKKVRSILKCLIDVGLNYIKLGQSAVTLSGGEAQRVKLAKYLSDDSATGNLYILDEPTVGLHFHDIKKLISLMNEIVDRGNSMIVVEHNIELIKSSDYIIDMGPKGGPEGGQIIDVGTPEEIVKNRKALIADNLIESLDKKE</sequence>
<feature type="domain" description="ABC transporter" evidence="17">
    <location>
        <begin position="462"/>
        <end position="792"/>
    </location>
</feature>
<evidence type="ECO:0000256" key="2">
    <source>
        <dbReference type="ARBA" id="ARBA00022490"/>
    </source>
</evidence>
<evidence type="ECO:0000256" key="10">
    <source>
        <dbReference type="ARBA" id="ARBA00022840"/>
    </source>
</evidence>
<evidence type="ECO:0000259" key="17">
    <source>
        <dbReference type="PROSITE" id="PS50893"/>
    </source>
</evidence>
<keyword evidence="3" id="KW-0479">Metal-binding</keyword>
<evidence type="ECO:0000256" key="8">
    <source>
        <dbReference type="ARBA" id="ARBA00022771"/>
    </source>
</evidence>
<reference evidence="18 19" key="1">
    <citation type="submission" date="2016-10" db="EMBL/GenBank/DDBJ databases">
        <authorList>
            <person name="de Groot N.N."/>
        </authorList>
    </citation>
    <scope>NUCLEOTIDE SEQUENCE [LARGE SCALE GENOMIC DNA]</scope>
    <source>
        <strain evidence="18 19">DSM 18346</strain>
    </source>
</reference>
<organism evidence="18 19">
    <name type="scientific">Natronincola ferrireducens</name>
    <dbReference type="NCBI Taxonomy" id="393762"/>
    <lineage>
        <taxon>Bacteria</taxon>
        <taxon>Bacillati</taxon>
        <taxon>Bacillota</taxon>
        <taxon>Clostridia</taxon>
        <taxon>Peptostreptococcales</taxon>
        <taxon>Natronincolaceae</taxon>
        <taxon>Natronincola</taxon>
    </lineage>
</organism>
<evidence type="ECO:0000256" key="12">
    <source>
        <dbReference type="ARBA" id="ARBA00023125"/>
    </source>
</evidence>
<keyword evidence="19" id="KW-1185">Reference proteome</keyword>
<dbReference type="GO" id="GO:0006289">
    <property type="term" value="P:nucleotide-excision repair"/>
    <property type="evidence" value="ECO:0007669"/>
    <property type="project" value="InterPro"/>
</dbReference>
<dbReference type="InterPro" id="IPR041552">
    <property type="entry name" value="UvrA_DNA-bd"/>
</dbReference>
<dbReference type="GO" id="GO:0009380">
    <property type="term" value="C:excinuclease repair complex"/>
    <property type="evidence" value="ECO:0007669"/>
    <property type="project" value="InterPro"/>
</dbReference>
<protein>
    <recommendedName>
        <fullName evidence="15">UvrABC system protein A</fullName>
    </recommendedName>
    <alternativeName>
        <fullName evidence="16">Excinuclease ABC subunit A</fullName>
    </alternativeName>
</protein>
<keyword evidence="11" id="KW-0267">Excision nuclease</keyword>
<keyword evidence="12" id="KW-0238">DNA-binding</keyword>
<dbReference type="OrthoDB" id="9809851at2"/>
<evidence type="ECO:0000256" key="13">
    <source>
        <dbReference type="ARBA" id="ARBA00023204"/>
    </source>
</evidence>
<comment type="similarity">
    <text evidence="14">Belongs to the ABC transporter superfamily. UvrA family.</text>
</comment>
<evidence type="ECO:0000256" key="11">
    <source>
        <dbReference type="ARBA" id="ARBA00022881"/>
    </source>
</evidence>
<dbReference type="GO" id="GO:0005524">
    <property type="term" value="F:ATP binding"/>
    <property type="evidence" value="ECO:0007669"/>
    <property type="project" value="UniProtKB-KW"/>
</dbReference>
<keyword evidence="2" id="KW-0963">Cytoplasm</keyword>
<keyword evidence="6" id="KW-0227">DNA damage</keyword>
<dbReference type="Gene3D" id="1.20.1580.10">
    <property type="entry name" value="ABC transporter ATPase like domain"/>
    <property type="match status" value="2"/>
</dbReference>
<dbReference type="Pfam" id="PF17755">
    <property type="entry name" value="UvrA_DNA-bind"/>
    <property type="match status" value="1"/>
</dbReference>
<evidence type="ECO:0000256" key="6">
    <source>
        <dbReference type="ARBA" id="ARBA00022763"/>
    </source>
</evidence>
<evidence type="ECO:0000256" key="16">
    <source>
        <dbReference type="ARBA" id="ARBA00042156"/>
    </source>
</evidence>
<evidence type="ECO:0000256" key="14">
    <source>
        <dbReference type="ARBA" id="ARBA00038000"/>
    </source>
</evidence>
<keyword evidence="9" id="KW-0862">Zinc</keyword>
<evidence type="ECO:0000256" key="15">
    <source>
        <dbReference type="ARBA" id="ARBA00039316"/>
    </source>
</evidence>
<dbReference type="GO" id="GO:0016887">
    <property type="term" value="F:ATP hydrolysis activity"/>
    <property type="evidence" value="ECO:0007669"/>
    <property type="project" value="InterPro"/>
</dbReference>
<keyword evidence="4" id="KW-0677">Repeat</keyword>
<accession>A0A1G9A9G7</accession>
<dbReference type="GO" id="GO:0008270">
    <property type="term" value="F:zinc ion binding"/>
    <property type="evidence" value="ECO:0007669"/>
    <property type="project" value="UniProtKB-KW"/>
</dbReference>
<dbReference type="PANTHER" id="PTHR43152">
    <property type="entry name" value="UVRABC SYSTEM PROTEIN A"/>
    <property type="match status" value="1"/>
</dbReference>
<dbReference type="InterPro" id="IPR003439">
    <property type="entry name" value="ABC_transporter-like_ATP-bd"/>
</dbReference>
<gene>
    <name evidence="18" type="ORF">SAMN05660472_01101</name>
</gene>
<evidence type="ECO:0000256" key="5">
    <source>
        <dbReference type="ARBA" id="ARBA00022741"/>
    </source>
</evidence>
<dbReference type="GO" id="GO:0004518">
    <property type="term" value="F:nuclease activity"/>
    <property type="evidence" value="ECO:0007669"/>
    <property type="project" value="UniProtKB-KW"/>
</dbReference>
<dbReference type="Proteomes" id="UP000198718">
    <property type="component" value="Unassembled WGS sequence"/>
</dbReference>
<keyword evidence="7" id="KW-0228">DNA excision</keyword>
<dbReference type="Gene3D" id="1.10.8.280">
    <property type="entry name" value="ABC transporter ATPase domain-like"/>
    <property type="match status" value="1"/>
</dbReference>
<evidence type="ECO:0000313" key="19">
    <source>
        <dbReference type="Proteomes" id="UP000198718"/>
    </source>
</evidence>
<evidence type="ECO:0000256" key="1">
    <source>
        <dbReference type="ARBA" id="ARBA00004496"/>
    </source>
</evidence>
<keyword evidence="13" id="KW-0234">DNA repair</keyword>
<dbReference type="PROSITE" id="PS50893">
    <property type="entry name" value="ABC_TRANSPORTER_2"/>
    <property type="match status" value="1"/>
</dbReference>
<dbReference type="EMBL" id="FNFP01000001">
    <property type="protein sequence ID" value="SDK24006.1"/>
    <property type="molecule type" value="Genomic_DNA"/>
</dbReference>
<dbReference type="SMART" id="SM00382">
    <property type="entry name" value="AAA"/>
    <property type="match status" value="2"/>
</dbReference>
<dbReference type="NCBIfam" id="TIGR00630">
    <property type="entry name" value="uvra"/>
    <property type="match status" value="1"/>
</dbReference>
<keyword evidence="10" id="KW-0067">ATP-binding</keyword>
<dbReference type="Pfam" id="PF00005">
    <property type="entry name" value="ABC_tran"/>
    <property type="match status" value="2"/>
</dbReference>
<keyword evidence="8" id="KW-0863">Zinc-finger</keyword>
<name>A0A1G9A9G7_9FIRM</name>
<keyword evidence="5" id="KW-0547">Nucleotide-binding</keyword>
<evidence type="ECO:0000256" key="7">
    <source>
        <dbReference type="ARBA" id="ARBA00022769"/>
    </source>
</evidence>
<dbReference type="GO" id="GO:0005737">
    <property type="term" value="C:cytoplasm"/>
    <property type="evidence" value="ECO:0007669"/>
    <property type="project" value="UniProtKB-SubCell"/>
</dbReference>
<dbReference type="GO" id="GO:0003677">
    <property type="term" value="F:DNA binding"/>
    <property type="evidence" value="ECO:0007669"/>
    <property type="project" value="UniProtKB-KW"/>
</dbReference>
<evidence type="ECO:0000256" key="9">
    <source>
        <dbReference type="ARBA" id="ARBA00022833"/>
    </source>
</evidence>
<dbReference type="SUPFAM" id="SSF52540">
    <property type="entry name" value="P-loop containing nucleoside triphosphate hydrolases"/>
    <property type="match status" value="2"/>
</dbReference>
<dbReference type="InterPro" id="IPR017871">
    <property type="entry name" value="ABC_transporter-like_CS"/>
</dbReference>
<evidence type="ECO:0000256" key="3">
    <source>
        <dbReference type="ARBA" id="ARBA00022723"/>
    </source>
</evidence>
<proteinExistence type="inferred from homology"/>
<dbReference type="InterPro" id="IPR027417">
    <property type="entry name" value="P-loop_NTPase"/>
</dbReference>
<evidence type="ECO:0000256" key="4">
    <source>
        <dbReference type="ARBA" id="ARBA00022737"/>
    </source>
</evidence>
<dbReference type="PANTHER" id="PTHR43152:SF3">
    <property type="entry name" value="UVRABC SYSTEM PROTEIN A"/>
    <property type="match status" value="1"/>
</dbReference>